<dbReference type="Pfam" id="PF00440">
    <property type="entry name" value="TetR_N"/>
    <property type="match status" value="1"/>
</dbReference>
<evidence type="ECO:0000256" key="3">
    <source>
        <dbReference type="ARBA" id="ARBA00023163"/>
    </source>
</evidence>
<proteinExistence type="predicted"/>
<keyword evidence="3" id="KW-0804">Transcription</keyword>
<dbReference type="OrthoDB" id="268339at2"/>
<dbReference type="PANTHER" id="PTHR30055">
    <property type="entry name" value="HTH-TYPE TRANSCRIPTIONAL REGULATOR RUTR"/>
    <property type="match status" value="1"/>
</dbReference>
<evidence type="ECO:0000256" key="2">
    <source>
        <dbReference type="ARBA" id="ARBA00023125"/>
    </source>
</evidence>
<dbReference type="PROSITE" id="PS50977">
    <property type="entry name" value="HTH_TETR_2"/>
    <property type="match status" value="1"/>
</dbReference>
<dbReference type="EMBL" id="BJOV01000005">
    <property type="protein sequence ID" value="GEE03469.1"/>
    <property type="molecule type" value="Genomic_DNA"/>
</dbReference>
<feature type="domain" description="HTH tetR-type" evidence="5">
    <location>
        <begin position="14"/>
        <end position="74"/>
    </location>
</feature>
<dbReference type="RefSeq" id="WP_161896977.1">
    <property type="nucleotide sequence ID" value="NZ_BJOV01000005.1"/>
</dbReference>
<evidence type="ECO:0000259" key="5">
    <source>
        <dbReference type="PROSITE" id="PS50977"/>
    </source>
</evidence>
<evidence type="ECO:0000313" key="6">
    <source>
        <dbReference type="EMBL" id="GEE03469.1"/>
    </source>
</evidence>
<keyword evidence="2 4" id="KW-0238">DNA-binding</keyword>
<dbReference type="SUPFAM" id="SSF46689">
    <property type="entry name" value="Homeodomain-like"/>
    <property type="match status" value="1"/>
</dbReference>
<accession>A0A7I9VDP7</accession>
<dbReference type="InterPro" id="IPR009057">
    <property type="entry name" value="Homeodomain-like_sf"/>
</dbReference>
<evidence type="ECO:0000256" key="1">
    <source>
        <dbReference type="ARBA" id="ARBA00023015"/>
    </source>
</evidence>
<keyword evidence="7" id="KW-1185">Reference proteome</keyword>
<evidence type="ECO:0000313" key="7">
    <source>
        <dbReference type="Proteomes" id="UP000444960"/>
    </source>
</evidence>
<feature type="DNA-binding region" description="H-T-H motif" evidence="4">
    <location>
        <begin position="37"/>
        <end position="56"/>
    </location>
</feature>
<dbReference type="AlphaFoldDB" id="A0A7I9VDP7"/>
<sequence>MQKTHGGLRERQRVDTLQRIHDAAFALVRDEGFTAATVTAIADRAGVSRRTFFNYFPTKEDAVLGAGPASVPVEALDGLLDGPDTLTKATRIVHTVVTSIWHVTADQSARRALIKTIPELRARGGQHHLAAQELLIASLTEHYDEADAARATALVMVGAAVLRYAYTLDPDIVDDPDSPTVAAAVDLFRTTLKDLT</sequence>
<dbReference type="InterPro" id="IPR023772">
    <property type="entry name" value="DNA-bd_HTH_TetR-type_CS"/>
</dbReference>
<name>A0A7I9VDP7_9ACTN</name>
<keyword evidence="1" id="KW-0805">Transcription regulation</keyword>
<dbReference type="PROSITE" id="PS01081">
    <property type="entry name" value="HTH_TETR_1"/>
    <property type="match status" value="1"/>
</dbReference>
<dbReference type="Gene3D" id="1.10.357.10">
    <property type="entry name" value="Tetracycline Repressor, domain 2"/>
    <property type="match status" value="1"/>
</dbReference>
<dbReference type="GO" id="GO:0000976">
    <property type="term" value="F:transcription cis-regulatory region binding"/>
    <property type="evidence" value="ECO:0007669"/>
    <property type="project" value="TreeGrafter"/>
</dbReference>
<dbReference type="PANTHER" id="PTHR30055:SF238">
    <property type="entry name" value="MYCOFACTOCIN BIOSYNTHESIS TRANSCRIPTIONAL REGULATOR MFTR-RELATED"/>
    <property type="match status" value="1"/>
</dbReference>
<dbReference type="GO" id="GO:0003700">
    <property type="term" value="F:DNA-binding transcription factor activity"/>
    <property type="evidence" value="ECO:0007669"/>
    <property type="project" value="TreeGrafter"/>
</dbReference>
<evidence type="ECO:0000256" key="4">
    <source>
        <dbReference type="PROSITE-ProRule" id="PRU00335"/>
    </source>
</evidence>
<organism evidence="6 7">
    <name type="scientific">Gordonia spumicola</name>
    <dbReference type="NCBI Taxonomy" id="589161"/>
    <lineage>
        <taxon>Bacteria</taxon>
        <taxon>Bacillati</taxon>
        <taxon>Actinomycetota</taxon>
        <taxon>Actinomycetes</taxon>
        <taxon>Mycobacteriales</taxon>
        <taxon>Gordoniaceae</taxon>
        <taxon>Gordonia</taxon>
    </lineage>
</organism>
<protein>
    <submittedName>
        <fullName evidence="6">TetR family transcriptional regulator</fullName>
    </submittedName>
</protein>
<gene>
    <name evidence="6" type="ORF">nbrc107696_39150</name>
</gene>
<comment type="caution">
    <text evidence="6">The sequence shown here is derived from an EMBL/GenBank/DDBJ whole genome shotgun (WGS) entry which is preliminary data.</text>
</comment>
<dbReference type="Proteomes" id="UP000444960">
    <property type="component" value="Unassembled WGS sequence"/>
</dbReference>
<dbReference type="InterPro" id="IPR001647">
    <property type="entry name" value="HTH_TetR"/>
</dbReference>
<reference evidence="7" key="1">
    <citation type="submission" date="2019-06" db="EMBL/GenBank/DDBJ databases">
        <title>Gordonia isolated from sludge of a wastewater treatment plant.</title>
        <authorList>
            <person name="Tamura T."/>
            <person name="Aoyama K."/>
            <person name="Kang Y."/>
            <person name="Saito S."/>
            <person name="Akiyama N."/>
            <person name="Yazawa K."/>
            <person name="Gonoi T."/>
            <person name="Mikami Y."/>
        </authorList>
    </citation>
    <scope>NUCLEOTIDE SEQUENCE [LARGE SCALE GENOMIC DNA]</scope>
    <source>
        <strain evidence="7">NBRC 107696</strain>
    </source>
</reference>
<dbReference type="PRINTS" id="PR00455">
    <property type="entry name" value="HTHTETR"/>
</dbReference>
<dbReference type="InterPro" id="IPR050109">
    <property type="entry name" value="HTH-type_TetR-like_transc_reg"/>
</dbReference>